<evidence type="ECO:0000256" key="5">
    <source>
        <dbReference type="ARBA" id="ARBA00023049"/>
    </source>
</evidence>
<dbReference type="Pfam" id="PF07998">
    <property type="entry name" value="Peptidase_M54"/>
    <property type="match status" value="1"/>
</dbReference>
<feature type="binding site" evidence="6">
    <location>
        <position position="143"/>
    </location>
    <ligand>
        <name>Zn(2+)</name>
        <dbReference type="ChEBI" id="CHEBI:29105"/>
        <label>2</label>
    </ligand>
</feature>
<feature type="binding site" evidence="6">
    <location>
        <position position="137"/>
    </location>
    <ligand>
        <name>Zn(2+)</name>
        <dbReference type="ChEBI" id="CHEBI:29105"/>
        <label>1</label>
        <note>catalytic</note>
    </ligand>
</feature>
<comment type="similarity">
    <text evidence="6">Belongs to the peptidase M54 family.</text>
</comment>
<dbReference type="AlphaFoldDB" id="A0A7J3MXG1"/>
<dbReference type="GO" id="GO:0008270">
    <property type="term" value="F:zinc ion binding"/>
    <property type="evidence" value="ECO:0007669"/>
    <property type="project" value="UniProtKB-UniRule"/>
</dbReference>
<feature type="binding site" evidence="6">
    <location>
        <position position="131"/>
    </location>
    <ligand>
        <name>Zn(2+)</name>
        <dbReference type="ChEBI" id="CHEBI:29105"/>
        <label>1</label>
        <note>catalytic</note>
    </ligand>
</feature>
<dbReference type="Gene3D" id="3.40.390.10">
    <property type="entry name" value="Collagenase (Catalytic Domain)"/>
    <property type="match status" value="1"/>
</dbReference>
<evidence type="ECO:0000256" key="6">
    <source>
        <dbReference type="HAMAP-Rule" id="MF_01842"/>
    </source>
</evidence>
<dbReference type="EMBL" id="DTDH01000065">
    <property type="protein sequence ID" value="HGT98245.1"/>
    <property type="molecule type" value="Genomic_DNA"/>
</dbReference>
<keyword evidence="3 6" id="KW-0378">Hydrolase</keyword>
<proteinExistence type="inferred from homology"/>
<dbReference type="CDD" id="cd11375">
    <property type="entry name" value="Peptidase_M54"/>
    <property type="match status" value="1"/>
</dbReference>
<dbReference type="SUPFAM" id="SSF55486">
    <property type="entry name" value="Metalloproteases ('zincins'), catalytic domain"/>
    <property type="match status" value="1"/>
</dbReference>
<dbReference type="HAMAP" id="MF_01842">
    <property type="entry name" value="Archaemetzincin"/>
    <property type="match status" value="1"/>
</dbReference>
<feature type="binding site" evidence="6">
    <location>
        <position position="162"/>
    </location>
    <ligand>
        <name>Zn(2+)</name>
        <dbReference type="ChEBI" id="CHEBI:29105"/>
        <label>2</label>
    </ligand>
</feature>
<comment type="caution">
    <text evidence="8">The sequence shown here is derived from an EMBL/GenBank/DDBJ whole genome shotgun (WGS) entry which is preliminary data.</text>
</comment>
<dbReference type="InterPro" id="IPR012091">
    <property type="entry name" value="Pept_M54_archaemetzncn_arc/bac"/>
</dbReference>
<evidence type="ECO:0000256" key="3">
    <source>
        <dbReference type="ARBA" id="ARBA00022801"/>
    </source>
</evidence>
<keyword evidence="2 6" id="KW-0479">Metal-binding</keyword>
<keyword evidence="1 6" id="KW-0645">Protease</keyword>
<feature type="binding site" evidence="6">
    <location>
        <position position="127"/>
    </location>
    <ligand>
        <name>Zn(2+)</name>
        <dbReference type="ChEBI" id="CHEBI:29105"/>
        <label>1</label>
        <note>catalytic</note>
    </ligand>
</feature>
<reference evidence="8" key="1">
    <citation type="journal article" date="2020" name="mSystems">
        <title>Genome- and Community-Level Interaction Insights into Carbon Utilization and Element Cycling Functions of Hydrothermarchaeota in Hydrothermal Sediment.</title>
        <authorList>
            <person name="Zhou Z."/>
            <person name="Liu Y."/>
            <person name="Xu W."/>
            <person name="Pan J."/>
            <person name="Luo Z.H."/>
            <person name="Li M."/>
        </authorList>
    </citation>
    <scope>NUCLEOTIDE SEQUENCE [LARGE SCALE GENOMIC DNA]</scope>
    <source>
        <strain evidence="7">SpSt-629</strain>
        <strain evidence="8">SpSt-688</strain>
    </source>
</reference>
<accession>A0A7J3MXG1</accession>
<dbReference type="InterPro" id="IPR024079">
    <property type="entry name" value="MetalloPept_cat_dom_sf"/>
</dbReference>
<keyword evidence="5 6" id="KW-0482">Metalloprotease</keyword>
<evidence type="ECO:0000256" key="1">
    <source>
        <dbReference type="ARBA" id="ARBA00022670"/>
    </source>
</evidence>
<evidence type="ECO:0000313" key="8">
    <source>
        <dbReference type="EMBL" id="HGT98245.1"/>
    </source>
</evidence>
<feature type="binding site" evidence="6">
    <location>
        <position position="165"/>
    </location>
    <ligand>
        <name>Zn(2+)</name>
        <dbReference type="ChEBI" id="CHEBI:29105"/>
        <label>2</label>
    </ligand>
</feature>
<comment type="function">
    <text evidence="6">Probable zinc metalloprotease whose natural substrate is unknown.</text>
</comment>
<dbReference type="EMBL" id="DTAU01000073">
    <property type="protein sequence ID" value="HFQ78825.1"/>
    <property type="molecule type" value="Genomic_DNA"/>
</dbReference>
<organism evidence="8">
    <name type="scientific">Ignisphaera aggregans</name>
    <dbReference type="NCBI Taxonomy" id="334771"/>
    <lineage>
        <taxon>Archaea</taxon>
        <taxon>Thermoproteota</taxon>
        <taxon>Thermoprotei</taxon>
        <taxon>Desulfurococcales</taxon>
        <taxon>Desulfurococcaceae</taxon>
        <taxon>Ignisphaera</taxon>
    </lineage>
</organism>
<dbReference type="EC" id="3.4.-.-" evidence="6"/>
<comment type="subunit">
    <text evidence="6">Monomer.</text>
</comment>
<dbReference type="PANTHER" id="PTHR15910">
    <property type="entry name" value="ARCHAEMETZINCIN"/>
    <property type="match status" value="1"/>
</dbReference>
<feature type="active site" description="Proton acceptor" evidence="6">
    <location>
        <position position="128"/>
    </location>
</feature>
<protein>
    <recommendedName>
        <fullName evidence="6">Archaemetzincin</fullName>
        <ecNumber evidence="6">3.4.-.-</ecNumber>
    </recommendedName>
</protein>
<name>A0A7J3MXG1_9CREN</name>
<dbReference type="PIRSF" id="PIRSF005785">
    <property type="entry name" value="Zn-prot_arch"/>
    <property type="match status" value="1"/>
</dbReference>
<dbReference type="PANTHER" id="PTHR15910:SF1">
    <property type="entry name" value="ARCHAEMETZINCIN-2"/>
    <property type="match status" value="1"/>
</dbReference>
<keyword evidence="4 6" id="KW-0862">Zinc</keyword>
<evidence type="ECO:0000256" key="4">
    <source>
        <dbReference type="ARBA" id="ARBA00022833"/>
    </source>
</evidence>
<comment type="cofactor">
    <cofactor evidence="6">
        <name>Zn(2+)</name>
        <dbReference type="ChEBI" id="CHEBI:29105"/>
    </cofactor>
    <text evidence="6">Binds 2 Zn(2+) ions per subunit. One is catalytic, whereas the other seems to have a structural role.</text>
</comment>
<dbReference type="InterPro" id="IPR012962">
    <property type="entry name" value="Pept_M54_archaemetzincn"/>
</dbReference>
<evidence type="ECO:0000313" key="7">
    <source>
        <dbReference type="EMBL" id="HFQ78825.1"/>
    </source>
</evidence>
<dbReference type="GO" id="GO:0008237">
    <property type="term" value="F:metallopeptidase activity"/>
    <property type="evidence" value="ECO:0007669"/>
    <property type="project" value="UniProtKB-UniRule"/>
</dbReference>
<dbReference type="NCBIfam" id="NF033823">
    <property type="entry name" value="archmetzin"/>
    <property type="match status" value="1"/>
</dbReference>
<evidence type="ECO:0000256" key="2">
    <source>
        <dbReference type="ARBA" id="ARBA00022723"/>
    </source>
</evidence>
<sequence>MGLCIIMFRSQGVEEEVVRSCKTVLKDVFVDCSVEIFEDVVVIPEHFYNYGRGQYLADGIVYRVSELVKMDCFGILLADVDAYVEGLNFVFGLAIPWLRSAAVFLYRLRFGTNFNNYLHRVVKEVIHELGHLLGLEHCKSPGCVMNFSNSVYDVDKKGYMFCDKCLKKLSKKGIRTSA</sequence>
<feature type="binding site" evidence="6">
    <location>
        <position position="138"/>
    </location>
    <ligand>
        <name>Zn(2+)</name>
        <dbReference type="ChEBI" id="CHEBI:29105"/>
        <label>2</label>
    </ligand>
</feature>
<dbReference type="GO" id="GO:0006508">
    <property type="term" value="P:proteolysis"/>
    <property type="evidence" value="ECO:0007669"/>
    <property type="project" value="UniProtKB-UniRule"/>
</dbReference>
<gene>
    <name evidence="6" type="primary">amzA</name>
    <name evidence="7" type="ORF">ENT99_03875</name>
    <name evidence="8" type="ORF">ENU64_02280</name>
</gene>